<organism evidence="1">
    <name type="scientific">Brassica cretica</name>
    <name type="common">Mustard</name>
    <dbReference type="NCBI Taxonomy" id="69181"/>
    <lineage>
        <taxon>Eukaryota</taxon>
        <taxon>Viridiplantae</taxon>
        <taxon>Streptophyta</taxon>
        <taxon>Embryophyta</taxon>
        <taxon>Tracheophyta</taxon>
        <taxon>Spermatophyta</taxon>
        <taxon>Magnoliopsida</taxon>
        <taxon>eudicotyledons</taxon>
        <taxon>Gunneridae</taxon>
        <taxon>Pentapetalae</taxon>
        <taxon>rosids</taxon>
        <taxon>malvids</taxon>
        <taxon>Brassicales</taxon>
        <taxon>Brassicaceae</taxon>
        <taxon>Brassiceae</taxon>
        <taxon>Brassica</taxon>
    </lineage>
</organism>
<sequence length="143" mass="15971">MIIGDYEKIYARKAENVAGTGRVSKLSSEAPRHASTSAITSSNRTNRVICFGTPFLRVEHLEMQMVYDSLVKGSTGDFCKQSQVSLHDKDQNLSEQYYQTIYEHDEEKDVEAGLGLELQIGVGSYLSFGIVVVNDEITEEEKV</sequence>
<dbReference type="EMBL" id="QGKY02000190">
    <property type="protein sequence ID" value="KAF2590116.1"/>
    <property type="molecule type" value="Genomic_DNA"/>
</dbReference>
<accession>A0A8S9K9Q8</accession>
<proteinExistence type="predicted"/>
<dbReference type="AlphaFoldDB" id="A0A8S9K9Q8"/>
<protein>
    <submittedName>
        <fullName evidence="1">Uncharacterized protein</fullName>
    </submittedName>
</protein>
<gene>
    <name evidence="1" type="ORF">F2Q70_00039710</name>
</gene>
<evidence type="ECO:0000313" key="1">
    <source>
        <dbReference type="EMBL" id="KAF2590116.1"/>
    </source>
</evidence>
<name>A0A8S9K9Q8_BRACR</name>
<comment type="caution">
    <text evidence="1">The sequence shown here is derived from an EMBL/GenBank/DDBJ whole genome shotgun (WGS) entry which is preliminary data.</text>
</comment>
<reference evidence="1" key="1">
    <citation type="submission" date="2019-12" db="EMBL/GenBank/DDBJ databases">
        <title>Genome sequencing and annotation of Brassica cretica.</title>
        <authorList>
            <person name="Studholme D.J."/>
            <person name="Sarris P.F."/>
        </authorList>
    </citation>
    <scope>NUCLEOTIDE SEQUENCE</scope>
    <source>
        <strain evidence="1">PFS-102/07</strain>
        <tissue evidence="1">Leaf</tissue>
    </source>
</reference>